<feature type="region of interest" description="Disordered" evidence="1">
    <location>
        <begin position="1"/>
        <end position="21"/>
    </location>
</feature>
<protein>
    <recommendedName>
        <fullName evidence="4">DUF3726 domain-containing protein</fullName>
    </recommendedName>
</protein>
<dbReference type="InterPro" id="IPR022201">
    <property type="entry name" value="DUF3726"/>
</dbReference>
<proteinExistence type="predicted"/>
<evidence type="ECO:0008006" key="4">
    <source>
        <dbReference type="Google" id="ProtNLM"/>
    </source>
</evidence>
<evidence type="ECO:0000313" key="2">
    <source>
        <dbReference type="EMBL" id="GGA19930.1"/>
    </source>
</evidence>
<dbReference type="EMBL" id="BMKA01000002">
    <property type="protein sequence ID" value="GGA19930.1"/>
    <property type="molecule type" value="Genomic_DNA"/>
</dbReference>
<gene>
    <name evidence="2" type="ORF">GCM10011498_21060</name>
</gene>
<dbReference type="Proteomes" id="UP000628017">
    <property type="component" value="Unassembled WGS sequence"/>
</dbReference>
<keyword evidence="3" id="KW-1185">Reference proteome</keyword>
<reference evidence="2" key="1">
    <citation type="journal article" date="2014" name="Int. J. Syst. Evol. Microbiol.">
        <title>Complete genome sequence of Corynebacterium casei LMG S-19264T (=DSM 44701T), isolated from a smear-ripened cheese.</title>
        <authorList>
            <consortium name="US DOE Joint Genome Institute (JGI-PGF)"/>
            <person name="Walter F."/>
            <person name="Albersmeier A."/>
            <person name="Kalinowski J."/>
            <person name="Ruckert C."/>
        </authorList>
    </citation>
    <scope>NUCLEOTIDE SEQUENCE</scope>
    <source>
        <strain evidence="2">CGMCC 1.15880</strain>
    </source>
</reference>
<reference evidence="2" key="2">
    <citation type="submission" date="2020-09" db="EMBL/GenBank/DDBJ databases">
        <authorList>
            <person name="Sun Q."/>
            <person name="Zhou Y."/>
        </authorList>
    </citation>
    <scope>NUCLEOTIDE SEQUENCE</scope>
    <source>
        <strain evidence="2">CGMCC 1.15880</strain>
    </source>
</reference>
<accession>A0A916QXS1</accession>
<name>A0A916QXS1_9RHOB</name>
<evidence type="ECO:0000313" key="3">
    <source>
        <dbReference type="Proteomes" id="UP000628017"/>
    </source>
</evidence>
<dbReference type="Pfam" id="PF12525">
    <property type="entry name" value="DUF3726"/>
    <property type="match status" value="1"/>
</dbReference>
<dbReference type="RefSeq" id="WP_188674403.1">
    <property type="nucleotide sequence ID" value="NZ_BMKA01000002.1"/>
</dbReference>
<dbReference type="AlphaFoldDB" id="A0A916QXS1"/>
<organism evidence="2 3">
    <name type="scientific">Neptunicoccus cionae</name>
    <dbReference type="NCBI Taxonomy" id="2035344"/>
    <lineage>
        <taxon>Bacteria</taxon>
        <taxon>Pseudomonadati</taxon>
        <taxon>Pseudomonadota</taxon>
        <taxon>Alphaproteobacteria</taxon>
        <taxon>Rhodobacterales</taxon>
        <taxon>Paracoccaceae</taxon>
        <taxon>Neptunicoccus</taxon>
    </lineage>
</organism>
<sequence>MSVDPHDQTRGETAPQFADSEHAPLSCNEAAALCTKAARGVGMSWGMAEEAGFAASWLVSHGIDGPTQLRSHLEQADGLEWEDLCPAVTPGAWQNAKGQAACPIILGATLCDYADLPEGPAPDCEISLGTVNSPILLVPFLSELGRKNDLSFMLCWDGGQLRIDGTETWLSAAEKSLSVAKLALTLAVDSTPCHQPCPNETPNAQTTAATVAALANFAMRTTVPATEESRAGAGSTLSDND</sequence>
<feature type="compositionally biased region" description="Basic and acidic residues" evidence="1">
    <location>
        <begin position="1"/>
        <end position="10"/>
    </location>
</feature>
<evidence type="ECO:0000256" key="1">
    <source>
        <dbReference type="SAM" id="MobiDB-lite"/>
    </source>
</evidence>
<comment type="caution">
    <text evidence="2">The sequence shown here is derived from an EMBL/GenBank/DDBJ whole genome shotgun (WGS) entry which is preliminary data.</text>
</comment>